<reference evidence="3 4" key="1">
    <citation type="submission" date="2016-10" db="EMBL/GenBank/DDBJ databases">
        <authorList>
            <person name="de Groot N.N."/>
        </authorList>
    </citation>
    <scope>NUCLEOTIDE SEQUENCE [LARGE SCALE GENOMIC DNA]</scope>
    <source>
        <strain evidence="3 4">DSM 9990</strain>
    </source>
</reference>
<dbReference type="Pfam" id="PF01558">
    <property type="entry name" value="POR"/>
    <property type="match status" value="1"/>
</dbReference>
<dbReference type="Proteomes" id="UP000199611">
    <property type="component" value="Unassembled WGS sequence"/>
</dbReference>
<dbReference type="PANTHER" id="PTHR43854:SF1">
    <property type="entry name" value="INDOLEPYRUVATE OXIDOREDUCTASE SUBUNIT IORB"/>
    <property type="match status" value="1"/>
</dbReference>
<organism evidence="3 4">
    <name type="scientific">Thermodesulforhabdus norvegica</name>
    <dbReference type="NCBI Taxonomy" id="39841"/>
    <lineage>
        <taxon>Bacteria</taxon>
        <taxon>Pseudomonadati</taxon>
        <taxon>Thermodesulfobacteriota</taxon>
        <taxon>Syntrophobacteria</taxon>
        <taxon>Syntrophobacterales</taxon>
        <taxon>Thermodesulforhabdaceae</taxon>
        <taxon>Thermodesulforhabdus</taxon>
    </lineage>
</organism>
<dbReference type="AlphaFoldDB" id="A0A1I4TYD5"/>
<dbReference type="InterPro" id="IPR002869">
    <property type="entry name" value="Pyrv_flavodox_OxRed_cen"/>
</dbReference>
<keyword evidence="3" id="KW-0670">Pyruvate</keyword>
<dbReference type="RefSeq" id="WP_093394825.1">
    <property type="nucleotide sequence ID" value="NZ_FOUU01000004.1"/>
</dbReference>
<dbReference type="InterPro" id="IPR019752">
    <property type="entry name" value="Pyrv/ketoisovalerate_OxRed_cat"/>
</dbReference>
<keyword evidence="4" id="KW-1185">Reference proteome</keyword>
<feature type="domain" description="Pyruvate/ketoisovalerate oxidoreductase catalytic" evidence="2">
    <location>
        <begin position="14"/>
        <end position="194"/>
    </location>
</feature>
<proteinExistence type="predicted"/>
<evidence type="ECO:0000313" key="4">
    <source>
        <dbReference type="Proteomes" id="UP000199611"/>
    </source>
</evidence>
<dbReference type="GO" id="GO:0016903">
    <property type="term" value="F:oxidoreductase activity, acting on the aldehyde or oxo group of donors"/>
    <property type="evidence" value="ECO:0007669"/>
    <property type="project" value="InterPro"/>
</dbReference>
<evidence type="ECO:0000256" key="1">
    <source>
        <dbReference type="ARBA" id="ARBA00023002"/>
    </source>
</evidence>
<dbReference type="InterPro" id="IPR052198">
    <property type="entry name" value="IorB_Oxidoreductase"/>
</dbReference>
<keyword evidence="1" id="KW-0560">Oxidoreductase</keyword>
<protein>
    <submittedName>
        <fullName evidence="3">Indolepyruvate ferredoxin oxidoreductase, subunit iorB</fullName>
    </submittedName>
</protein>
<dbReference type="EMBL" id="FOUU01000004">
    <property type="protein sequence ID" value="SFM81754.1"/>
    <property type="molecule type" value="Genomic_DNA"/>
</dbReference>
<dbReference type="OrthoDB" id="9800445at2"/>
<dbReference type="Gene3D" id="3.40.920.10">
    <property type="entry name" value="Pyruvate-ferredoxin oxidoreductase, PFOR, domain III"/>
    <property type="match status" value="1"/>
</dbReference>
<sequence>MKNEKLRLFFTGVGGQGILLATRMIGEAALLADTPVSMSEVHGMAQRGGVVESSVVLGKRWSPVIGQGEADILVAMEPLEALRALPRCHEKTVAVVNSVPIPPFSVSRGEATYPDIDYMVSELKKNLCRVYVTDAREIALKAGSERAVNIVLVGVLFGLGLLPLERKHLEQALFSLLPERLVDMNLRAFEGGVEEGFRLQSEGERCSV</sequence>
<accession>A0A1I4TYD5</accession>
<dbReference type="STRING" id="39841.SAMN05660836_01594"/>
<evidence type="ECO:0000313" key="3">
    <source>
        <dbReference type="EMBL" id="SFM81754.1"/>
    </source>
</evidence>
<evidence type="ECO:0000259" key="2">
    <source>
        <dbReference type="Pfam" id="PF01558"/>
    </source>
</evidence>
<gene>
    <name evidence="3" type="ORF">SAMN05660836_01594</name>
</gene>
<dbReference type="PANTHER" id="PTHR43854">
    <property type="entry name" value="INDOLEPYRUVATE OXIDOREDUCTASE SUBUNIT IORB"/>
    <property type="match status" value="1"/>
</dbReference>
<dbReference type="SUPFAM" id="SSF53323">
    <property type="entry name" value="Pyruvate-ferredoxin oxidoreductase, PFOR, domain III"/>
    <property type="match status" value="1"/>
</dbReference>
<name>A0A1I4TYD5_9BACT</name>